<dbReference type="Gramene" id="TuG1812G0600000654.01.T01">
    <property type="protein sequence ID" value="TuG1812G0600000654.01.T01.cds350874"/>
    <property type="gene ID" value="TuG1812G0600000654.01"/>
</dbReference>
<proteinExistence type="predicted"/>
<dbReference type="AlphaFoldDB" id="A0A8R7QPZ3"/>
<organism evidence="1 2">
    <name type="scientific">Triticum urartu</name>
    <name type="common">Red wild einkorn</name>
    <name type="synonym">Crithodium urartu</name>
    <dbReference type="NCBI Taxonomy" id="4572"/>
    <lineage>
        <taxon>Eukaryota</taxon>
        <taxon>Viridiplantae</taxon>
        <taxon>Streptophyta</taxon>
        <taxon>Embryophyta</taxon>
        <taxon>Tracheophyta</taxon>
        <taxon>Spermatophyta</taxon>
        <taxon>Magnoliopsida</taxon>
        <taxon>Liliopsida</taxon>
        <taxon>Poales</taxon>
        <taxon>Poaceae</taxon>
        <taxon>BOP clade</taxon>
        <taxon>Pooideae</taxon>
        <taxon>Triticodae</taxon>
        <taxon>Triticeae</taxon>
        <taxon>Triticinae</taxon>
        <taxon>Triticum</taxon>
    </lineage>
</organism>
<gene>
    <name evidence="1" type="primary">LOC125513706</name>
</gene>
<evidence type="ECO:0000313" key="2">
    <source>
        <dbReference type="Proteomes" id="UP000015106"/>
    </source>
</evidence>
<dbReference type="EnsemblPlants" id="TuG1812G0600000654.01.T01">
    <property type="protein sequence ID" value="TuG1812G0600000654.01.T01.cds350874"/>
    <property type="gene ID" value="TuG1812G0600000654.01"/>
</dbReference>
<keyword evidence="2" id="KW-1185">Reference proteome</keyword>
<dbReference type="Proteomes" id="UP000015106">
    <property type="component" value="Chromosome 6"/>
</dbReference>
<accession>A0A8R7QPZ3</accession>
<reference evidence="2" key="1">
    <citation type="journal article" date="2013" name="Nature">
        <title>Draft genome of the wheat A-genome progenitor Triticum urartu.</title>
        <authorList>
            <person name="Ling H.Q."/>
            <person name="Zhao S."/>
            <person name="Liu D."/>
            <person name="Wang J."/>
            <person name="Sun H."/>
            <person name="Zhang C."/>
            <person name="Fan H."/>
            <person name="Li D."/>
            <person name="Dong L."/>
            <person name="Tao Y."/>
            <person name="Gao C."/>
            <person name="Wu H."/>
            <person name="Li Y."/>
            <person name="Cui Y."/>
            <person name="Guo X."/>
            <person name="Zheng S."/>
            <person name="Wang B."/>
            <person name="Yu K."/>
            <person name="Liang Q."/>
            <person name="Yang W."/>
            <person name="Lou X."/>
            <person name="Chen J."/>
            <person name="Feng M."/>
            <person name="Jian J."/>
            <person name="Zhang X."/>
            <person name="Luo G."/>
            <person name="Jiang Y."/>
            <person name="Liu J."/>
            <person name="Wang Z."/>
            <person name="Sha Y."/>
            <person name="Zhang B."/>
            <person name="Wu H."/>
            <person name="Tang D."/>
            <person name="Shen Q."/>
            <person name="Xue P."/>
            <person name="Zou S."/>
            <person name="Wang X."/>
            <person name="Liu X."/>
            <person name="Wang F."/>
            <person name="Yang Y."/>
            <person name="An X."/>
            <person name="Dong Z."/>
            <person name="Zhang K."/>
            <person name="Zhang X."/>
            <person name="Luo M.C."/>
            <person name="Dvorak J."/>
            <person name="Tong Y."/>
            <person name="Wang J."/>
            <person name="Yang H."/>
            <person name="Li Z."/>
            <person name="Wang D."/>
            <person name="Zhang A."/>
            <person name="Wang J."/>
        </authorList>
    </citation>
    <scope>NUCLEOTIDE SEQUENCE</scope>
    <source>
        <strain evidence="2">cv. G1812</strain>
    </source>
</reference>
<reference evidence="1" key="3">
    <citation type="submission" date="2022-06" db="UniProtKB">
        <authorList>
            <consortium name="EnsemblPlants"/>
        </authorList>
    </citation>
    <scope>IDENTIFICATION</scope>
</reference>
<protein>
    <submittedName>
        <fullName evidence="1">Uncharacterized protein</fullName>
    </submittedName>
</protein>
<evidence type="ECO:0000313" key="1">
    <source>
        <dbReference type="EnsemblPlants" id="TuG1812G0600000654.01.T01.cds350874"/>
    </source>
</evidence>
<name>A0A8R7QPZ3_TRIUA</name>
<sequence length="186" mass="20006">MLISTPAEETDTILGPLAPDAPCELDVLGHDGDALGVDGAEVGVLEEPDEVRLGGLLQRGDGGALEAEVGLEVLRDLPDEALEGQLADEQLRALLVLADLPERHGARAEAVRLLHAAGGRRRLARRLGGQLLPRRLAAGGLPCRLLRAGHRVCLVDWLGDWGLGIGVDGEWSRFGERFNEERRGRR</sequence>
<reference evidence="1" key="2">
    <citation type="submission" date="2018-03" db="EMBL/GenBank/DDBJ databases">
        <title>The Triticum urartu genome reveals the dynamic nature of wheat genome evolution.</title>
        <authorList>
            <person name="Ling H."/>
            <person name="Ma B."/>
            <person name="Shi X."/>
            <person name="Liu H."/>
            <person name="Dong L."/>
            <person name="Sun H."/>
            <person name="Cao Y."/>
            <person name="Gao Q."/>
            <person name="Zheng S."/>
            <person name="Li Y."/>
            <person name="Yu Y."/>
            <person name="Du H."/>
            <person name="Qi M."/>
            <person name="Li Y."/>
            <person name="Yu H."/>
            <person name="Cui Y."/>
            <person name="Wang N."/>
            <person name="Chen C."/>
            <person name="Wu H."/>
            <person name="Zhao Y."/>
            <person name="Zhang J."/>
            <person name="Li Y."/>
            <person name="Zhou W."/>
            <person name="Zhang B."/>
            <person name="Hu W."/>
            <person name="Eijk M."/>
            <person name="Tang J."/>
            <person name="Witsenboer H."/>
            <person name="Zhao S."/>
            <person name="Li Z."/>
            <person name="Zhang A."/>
            <person name="Wang D."/>
            <person name="Liang C."/>
        </authorList>
    </citation>
    <scope>NUCLEOTIDE SEQUENCE [LARGE SCALE GENOMIC DNA]</scope>
    <source>
        <strain evidence="1">cv. G1812</strain>
    </source>
</reference>